<dbReference type="Gene3D" id="2.40.330.10">
    <property type="entry name" value="DNA-binding pseudobarrel domain"/>
    <property type="match status" value="1"/>
</dbReference>
<dbReference type="InterPro" id="IPR015300">
    <property type="entry name" value="DNA-bd_pseudobarrel_sf"/>
</dbReference>
<dbReference type="PROSITE" id="PS50863">
    <property type="entry name" value="B3"/>
    <property type="match status" value="1"/>
</dbReference>
<dbReference type="SUPFAM" id="SSF101936">
    <property type="entry name" value="DNA-binding pseudobarrel domain"/>
    <property type="match status" value="1"/>
</dbReference>
<dbReference type="AlphaFoldDB" id="A0AAW0M8X8"/>
<dbReference type="GO" id="GO:0005634">
    <property type="term" value="C:nucleus"/>
    <property type="evidence" value="ECO:0007669"/>
    <property type="project" value="UniProtKB-SubCell"/>
</dbReference>
<keyword evidence="3" id="KW-0238">DNA-binding</keyword>
<organism evidence="7">
    <name type="scientific">Quercus suber</name>
    <name type="common">Cork oak</name>
    <dbReference type="NCBI Taxonomy" id="58331"/>
    <lineage>
        <taxon>Eukaryota</taxon>
        <taxon>Viridiplantae</taxon>
        <taxon>Streptophyta</taxon>
        <taxon>Embryophyta</taxon>
        <taxon>Tracheophyta</taxon>
        <taxon>Spermatophyta</taxon>
        <taxon>Magnoliopsida</taxon>
        <taxon>eudicotyledons</taxon>
        <taxon>Gunneridae</taxon>
        <taxon>Pentapetalae</taxon>
        <taxon>rosids</taxon>
        <taxon>fabids</taxon>
        <taxon>Fagales</taxon>
        <taxon>Fagaceae</taxon>
        <taxon>Quercus</taxon>
    </lineage>
</organism>
<evidence type="ECO:0000256" key="3">
    <source>
        <dbReference type="ARBA" id="ARBA00023125"/>
    </source>
</evidence>
<name>A0AAW0M8X8_QUESU</name>
<evidence type="ECO:0000256" key="4">
    <source>
        <dbReference type="ARBA" id="ARBA00023163"/>
    </source>
</evidence>
<evidence type="ECO:0000256" key="1">
    <source>
        <dbReference type="ARBA" id="ARBA00004123"/>
    </source>
</evidence>
<reference evidence="7" key="3">
    <citation type="submission" date="2023-07" db="EMBL/GenBank/DDBJ databases">
        <title>An improved reference 1 genome and first organelle genomes of Quercus suber.</title>
        <authorList>
            <consortium name="Genosuber Consortium"/>
            <person name="Usie A."/>
            <person name="Serra O."/>
            <person name="Barros P."/>
        </authorList>
    </citation>
    <scope>NUCLEOTIDE SEQUENCE</scope>
    <source>
        <strain evidence="7">HL8</strain>
        <tissue evidence="7">Leaves</tissue>
    </source>
</reference>
<accession>A0AAW0M8X8</accession>
<evidence type="ECO:0000256" key="5">
    <source>
        <dbReference type="ARBA" id="ARBA00023242"/>
    </source>
</evidence>
<comment type="caution">
    <text evidence="7">The sequence shown here is derived from an EMBL/GenBank/DDBJ whole genome shotgun (WGS) entry which is preliminary data.</text>
</comment>
<dbReference type="GO" id="GO:0003677">
    <property type="term" value="F:DNA binding"/>
    <property type="evidence" value="ECO:0007669"/>
    <property type="project" value="UniProtKB-KW"/>
</dbReference>
<reference evidence="7" key="1">
    <citation type="submission" date="2017-12" db="EMBL/GenBank/DDBJ databases">
        <authorList>
            <person name="Barbosa P."/>
            <person name="Usie A."/>
            <person name="Ramos A.M."/>
        </authorList>
    </citation>
    <scope>NUCLEOTIDE SEQUENCE</scope>
    <source>
        <strain evidence="7">HL8</strain>
        <tissue evidence="7">Leaves</tissue>
    </source>
</reference>
<dbReference type="Pfam" id="PF02362">
    <property type="entry name" value="B3"/>
    <property type="match status" value="1"/>
</dbReference>
<sequence length="334" mass="38136">MTSQCRRDNGDGLADLTTHFPHFFKIIMPQTLAEGKLFFFLQRIPKKFISEYGDLQIWLSYDSKWYKMDSEVDKTYEGNSQFSVLIFDATATKVDYPAVELQVRRMEDNESDDNSIEIIDGFMPSRETGKKPPVPCLLPHKRQKTNPSMLEKSKRQFGVSFTRGESSGLAHGVGRNRVGCKSSSLVKLESDCNLDESFSHDHCPKKDGGVAKNHVRANALKSENPLFMVIIHPSYINGKDHASLPYSIINYLLREGFTMDYTKGSTLTVKLEVVDRFWPVKLYIYEGKYSSCVVFAGWSAFARDNTLRVGDVCIFELNMRDDVVFKVHIFRCLD</sequence>
<reference evidence="7" key="2">
    <citation type="journal article" date="2018" name="Sci. Data">
        <title>The draft genome sequence of cork oak.</title>
        <authorList>
            <person name="Ramos A.M."/>
            <person name="Usie A."/>
            <person name="Barbosa P."/>
            <person name="Barros P.M."/>
            <person name="Capote T."/>
            <person name="Chaves I."/>
            <person name="Simoes F."/>
            <person name="Abreu I."/>
            <person name="Carrasquinho I."/>
            <person name="Faro C."/>
            <person name="Guimaraes J.B."/>
            <person name="Mendonca D."/>
            <person name="Nobrega F."/>
            <person name="Rodrigues L."/>
            <person name="Saibo N.J.M."/>
            <person name="Varela M.C."/>
            <person name="Egas C."/>
            <person name="Matos J."/>
            <person name="Miguel C.M."/>
            <person name="Oliveira M.M."/>
            <person name="Ricardo C.P."/>
            <person name="Goncalves S."/>
        </authorList>
    </citation>
    <scope>NUCLEOTIDE SEQUENCE [LARGE SCALE GENOMIC DNA]</scope>
    <source>
        <strain evidence="7">HL8</strain>
    </source>
</reference>
<evidence type="ECO:0000256" key="2">
    <source>
        <dbReference type="ARBA" id="ARBA00023015"/>
    </source>
</evidence>
<dbReference type="PANTHER" id="PTHR31391">
    <property type="entry name" value="B3 DOMAIN-CONTAINING PROTEIN OS11G0197600-RELATED"/>
    <property type="match status" value="1"/>
</dbReference>
<dbReference type="SMART" id="SM01019">
    <property type="entry name" value="B3"/>
    <property type="match status" value="1"/>
</dbReference>
<comment type="subcellular location">
    <subcellularLocation>
        <location evidence="1">Nucleus</location>
    </subcellularLocation>
</comment>
<keyword evidence="2" id="KW-0805">Transcription regulation</keyword>
<feature type="domain" description="TF-B3" evidence="6">
    <location>
        <begin position="227"/>
        <end position="333"/>
    </location>
</feature>
<protein>
    <submittedName>
        <fullName evidence="7">B3 domain-containing transcription factor vrn1</fullName>
    </submittedName>
</protein>
<dbReference type="PANTHER" id="PTHR31391:SF143">
    <property type="entry name" value="B3 DNA-BINDING DOMAIN PROTEIN"/>
    <property type="match status" value="1"/>
</dbReference>
<evidence type="ECO:0000259" key="6">
    <source>
        <dbReference type="PROSITE" id="PS50863"/>
    </source>
</evidence>
<dbReference type="InterPro" id="IPR044837">
    <property type="entry name" value="REM16-like"/>
</dbReference>
<dbReference type="InterPro" id="IPR003340">
    <property type="entry name" value="B3_DNA-bd"/>
</dbReference>
<keyword evidence="5" id="KW-0539">Nucleus</keyword>
<proteinExistence type="predicted"/>
<evidence type="ECO:0000313" key="7">
    <source>
        <dbReference type="EMBL" id="KAK7860462.1"/>
    </source>
</evidence>
<dbReference type="EMBL" id="PKMF04000006">
    <property type="protein sequence ID" value="KAK7860462.1"/>
    <property type="molecule type" value="Genomic_DNA"/>
</dbReference>
<gene>
    <name evidence="7" type="primary">VRN1_32</name>
    <name evidence="7" type="ORF">CFP56_036712</name>
</gene>
<keyword evidence="4" id="KW-0804">Transcription</keyword>
<dbReference type="CDD" id="cd10017">
    <property type="entry name" value="B3_DNA"/>
    <property type="match status" value="1"/>
</dbReference>